<evidence type="ECO:0000313" key="1">
    <source>
        <dbReference type="EMBL" id="MBB4843284.1"/>
    </source>
</evidence>
<gene>
    <name evidence="1" type="ORF">HNP55_001803</name>
</gene>
<reference evidence="1 2" key="1">
    <citation type="submission" date="2020-08" db="EMBL/GenBank/DDBJ databases">
        <title>Functional genomics of gut bacteria from endangered species of beetles.</title>
        <authorList>
            <person name="Carlos-Shanley C."/>
        </authorList>
    </citation>
    <scope>NUCLEOTIDE SEQUENCE [LARGE SCALE GENOMIC DNA]</scope>
    <source>
        <strain evidence="1 2">S00239</strain>
    </source>
</reference>
<dbReference type="RefSeq" id="WP_184298395.1">
    <property type="nucleotide sequence ID" value="NZ_JACHLP010000003.1"/>
</dbReference>
<sequence>MDHQHNPSNPGGAHGPALPLASNSVGAVSLCNCGVLTLHLSCFSVRLEPGAFQELHKLLGLALHELRIPAAARPELGASAAEAEPTISHGEALH</sequence>
<name>A0A840L435_9BURK</name>
<protein>
    <submittedName>
        <fullName evidence="1">Uncharacterized protein</fullName>
    </submittedName>
</protein>
<organism evidence="1 2">
    <name type="scientific">Roseateles oligotrophus</name>
    <dbReference type="NCBI Taxonomy" id="1769250"/>
    <lineage>
        <taxon>Bacteria</taxon>
        <taxon>Pseudomonadati</taxon>
        <taxon>Pseudomonadota</taxon>
        <taxon>Betaproteobacteria</taxon>
        <taxon>Burkholderiales</taxon>
        <taxon>Sphaerotilaceae</taxon>
        <taxon>Roseateles</taxon>
    </lineage>
</organism>
<dbReference type="AlphaFoldDB" id="A0A840L435"/>
<proteinExistence type="predicted"/>
<dbReference type="Proteomes" id="UP000562027">
    <property type="component" value="Unassembled WGS sequence"/>
</dbReference>
<evidence type="ECO:0000313" key="2">
    <source>
        <dbReference type="Proteomes" id="UP000562027"/>
    </source>
</evidence>
<keyword evidence="2" id="KW-1185">Reference proteome</keyword>
<dbReference type="EMBL" id="JACHLP010000003">
    <property type="protein sequence ID" value="MBB4843284.1"/>
    <property type="molecule type" value="Genomic_DNA"/>
</dbReference>
<accession>A0A840L435</accession>
<comment type="caution">
    <text evidence="1">The sequence shown here is derived from an EMBL/GenBank/DDBJ whole genome shotgun (WGS) entry which is preliminary data.</text>
</comment>